<dbReference type="InterPro" id="IPR011009">
    <property type="entry name" value="Kinase-like_dom_sf"/>
</dbReference>
<evidence type="ECO:0000313" key="5">
    <source>
        <dbReference type="Proteomes" id="UP000799436"/>
    </source>
</evidence>
<dbReference type="GO" id="GO:0034045">
    <property type="term" value="C:phagophore assembly site membrane"/>
    <property type="evidence" value="ECO:0007669"/>
    <property type="project" value="UniProtKB-SubCell"/>
</dbReference>
<dbReference type="GO" id="GO:0010506">
    <property type="term" value="P:regulation of autophagy"/>
    <property type="evidence" value="ECO:0007669"/>
    <property type="project" value="InterPro"/>
</dbReference>
<dbReference type="PANTHER" id="PTHR24348:SF68">
    <property type="entry name" value="SERINE_THREONINE-PROTEIN KINASE ATG1C"/>
    <property type="match status" value="1"/>
</dbReference>
<dbReference type="OrthoDB" id="3915664at2759"/>
<dbReference type="PANTHER" id="PTHR24348">
    <property type="entry name" value="SERINE/THREONINE-PROTEIN KINASE UNC-51-RELATED"/>
    <property type="match status" value="1"/>
</dbReference>
<evidence type="ECO:0000256" key="1">
    <source>
        <dbReference type="ARBA" id="ARBA00004623"/>
    </source>
</evidence>
<evidence type="ECO:0000256" key="2">
    <source>
        <dbReference type="ARBA" id="ARBA00030237"/>
    </source>
</evidence>
<keyword evidence="5" id="KW-1185">Reference proteome</keyword>
<keyword evidence="4" id="KW-0418">Kinase</keyword>
<sequence length="255" mass="28482">MDPPRLGRGSTLTVRKASRRLDKQTVAIKIIADGARPAERRTSPEAQIRELNIMLDLKHESIVQLLDHARWDNATVLVLEIAPYRTLGQLVEDRKMDPMQVGNIMEQLLRALQYLHPHNIIHRDINLENILLFTEDYDCLRCKLADFTHAQEVTQGTMPSETVGTLAYMSPECARGLKCDHRADIYAAGKVAFRLLTGSSGLEDEHSVPQTPEQLLIALGAFEPATHSQERASQMPVESCSAPCSSTNKAHVLVR</sequence>
<dbReference type="SUPFAM" id="SSF56112">
    <property type="entry name" value="Protein kinase-like (PK-like)"/>
    <property type="match status" value="1"/>
</dbReference>
<reference evidence="4" key="1">
    <citation type="journal article" date="2020" name="Stud. Mycol.">
        <title>101 Dothideomycetes genomes: a test case for predicting lifestyles and emergence of pathogens.</title>
        <authorList>
            <person name="Haridas S."/>
            <person name="Albert R."/>
            <person name="Binder M."/>
            <person name="Bloem J."/>
            <person name="Labutti K."/>
            <person name="Salamov A."/>
            <person name="Andreopoulos B."/>
            <person name="Baker S."/>
            <person name="Barry K."/>
            <person name="Bills G."/>
            <person name="Bluhm B."/>
            <person name="Cannon C."/>
            <person name="Castanera R."/>
            <person name="Culley D."/>
            <person name="Daum C."/>
            <person name="Ezra D."/>
            <person name="Gonzalez J."/>
            <person name="Henrissat B."/>
            <person name="Kuo A."/>
            <person name="Liang C."/>
            <person name="Lipzen A."/>
            <person name="Lutzoni F."/>
            <person name="Magnuson J."/>
            <person name="Mondo S."/>
            <person name="Nolan M."/>
            <person name="Ohm R."/>
            <person name="Pangilinan J."/>
            <person name="Park H.-J."/>
            <person name="Ramirez L."/>
            <person name="Alfaro M."/>
            <person name="Sun H."/>
            <person name="Tritt A."/>
            <person name="Yoshinaga Y."/>
            <person name="Zwiers L.-H."/>
            <person name="Turgeon B."/>
            <person name="Goodwin S."/>
            <person name="Spatafora J."/>
            <person name="Crous P."/>
            <person name="Grigoriev I."/>
        </authorList>
    </citation>
    <scope>NUCLEOTIDE SEQUENCE</scope>
    <source>
        <strain evidence="4">CBS 116005</strain>
    </source>
</reference>
<dbReference type="AlphaFoldDB" id="A0A6G1KUP9"/>
<gene>
    <name evidence="4" type="ORF">EJ03DRAFT_282227</name>
</gene>
<dbReference type="PROSITE" id="PS50011">
    <property type="entry name" value="PROTEIN_KINASE_DOM"/>
    <property type="match status" value="1"/>
</dbReference>
<protein>
    <recommendedName>
        <fullName evidence="2">Autophagy-related protein 1</fullName>
    </recommendedName>
</protein>
<comment type="subcellular location">
    <subcellularLocation>
        <location evidence="1">Preautophagosomal structure membrane</location>
        <topology evidence="1">Peripheral membrane protein</topology>
    </subcellularLocation>
</comment>
<dbReference type="Pfam" id="PF00069">
    <property type="entry name" value="Pkinase"/>
    <property type="match status" value="1"/>
</dbReference>
<evidence type="ECO:0000259" key="3">
    <source>
        <dbReference type="PROSITE" id="PS50011"/>
    </source>
</evidence>
<dbReference type="Proteomes" id="UP000799436">
    <property type="component" value="Unassembled WGS sequence"/>
</dbReference>
<accession>A0A6G1KUP9</accession>
<dbReference type="GO" id="GO:0005524">
    <property type="term" value="F:ATP binding"/>
    <property type="evidence" value="ECO:0007669"/>
    <property type="project" value="InterPro"/>
</dbReference>
<name>A0A6G1KUP9_9PEZI</name>
<organism evidence="4 5">
    <name type="scientific">Teratosphaeria nubilosa</name>
    <dbReference type="NCBI Taxonomy" id="161662"/>
    <lineage>
        <taxon>Eukaryota</taxon>
        <taxon>Fungi</taxon>
        <taxon>Dikarya</taxon>
        <taxon>Ascomycota</taxon>
        <taxon>Pezizomycotina</taxon>
        <taxon>Dothideomycetes</taxon>
        <taxon>Dothideomycetidae</taxon>
        <taxon>Mycosphaerellales</taxon>
        <taxon>Teratosphaeriaceae</taxon>
        <taxon>Teratosphaeria</taxon>
    </lineage>
</organism>
<dbReference type="EMBL" id="ML995928">
    <property type="protein sequence ID" value="KAF2764361.1"/>
    <property type="molecule type" value="Genomic_DNA"/>
</dbReference>
<dbReference type="InterPro" id="IPR045269">
    <property type="entry name" value="Atg1-like"/>
</dbReference>
<keyword evidence="4" id="KW-0808">Transferase</keyword>
<evidence type="ECO:0000313" key="4">
    <source>
        <dbReference type="EMBL" id="KAF2764361.1"/>
    </source>
</evidence>
<dbReference type="CDD" id="cd14014">
    <property type="entry name" value="STKc_PknB_like"/>
    <property type="match status" value="1"/>
</dbReference>
<dbReference type="Gene3D" id="1.10.510.10">
    <property type="entry name" value="Transferase(Phosphotransferase) domain 1"/>
    <property type="match status" value="1"/>
</dbReference>
<dbReference type="GO" id="GO:0004674">
    <property type="term" value="F:protein serine/threonine kinase activity"/>
    <property type="evidence" value="ECO:0007669"/>
    <property type="project" value="InterPro"/>
</dbReference>
<dbReference type="InterPro" id="IPR000719">
    <property type="entry name" value="Prot_kinase_dom"/>
</dbReference>
<proteinExistence type="predicted"/>
<feature type="domain" description="Protein kinase" evidence="3">
    <location>
        <begin position="1"/>
        <end position="255"/>
    </location>
</feature>